<dbReference type="SMART" id="SM00028">
    <property type="entry name" value="TPR"/>
    <property type="match status" value="3"/>
</dbReference>
<dbReference type="Proteomes" id="UP000297635">
    <property type="component" value="Unassembled WGS sequence"/>
</dbReference>
<dbReference type="InterPro" id="IPR011990">
    <property type="entry name" value="TPR-like_helical_dom_sf"/>
</dbReference>
<dbReference type="PROSITE" id="PS50005">
    <property type="entry name" value="TPR"/>
    <property type="match status" value="1"/>
</dbReference>
<feature type="repeat" description="TPR" evidence="1">
    <location>
        <begin position="344"/>
        <end position="377"/>
    </location>
</feature>
<reference evidence="3 4" key="1">
    <citation type="submission" date="2019-02" db="EMBL/GenBank/DDBJ databases">
        <title>Isolation and identification of novel species under the genus Muribaculum.</title>
        <authorList>
            <person name="Miyake S."/>
            <person name="Ding Y."/>
            <person name="Low A."/>
            <person name="Soh M."/>
            <person name="Seedorf H."/>
        </authorList>
    </citation>
    <scope>NUCLEOTIDE SEQUENCE [LARGE SCALE GENOMIC DNA]</scope>
    <source>
        <strain evidence="3 4">TLL-A3</strain>
    </source>
</reference>
<evidence type="ECO:0000313" key="4">
    <source>
        <dbReference type="Proteomes" id="UP000297635"/>
    </source>
</evidence>
<dbReference type="Pfam" id="PF13424">
    <property type="entry name" value="TPR_12"/>
    <property type="match status" value="1"/>
</dbReference>
<keyword evidence="1" id="KW-0802">TPR repeat</keyword>
<gene>
    <name evidence="3" type="ORF">EZ315_04230</name>
</gene>
<feature type="region of interest" description="Disordered" evidence="2">
    <location>
        <begin position="514"/>
        <end position="551"/>
    </location>
</feature>
<evidence type="ECO:0000313" key="3">
    <source>
        <dbReference type="EMBL" id="TGG40993.1"/>
    </source>
</evidence>
<feature type="compositionally biased region" description="Acidic residues" evidence="2">
    <location>
        <begin position="933"/>
        <end position="942"/>
    </location>
</feature>
<organism evidence="3 4">
    <name type="scientific">Duncaniella freteri</name>
    <dbReference type="NCBI Taxonomy" id="2530391"/>
    <lineage>
        <taxon>Bacteria</taxon>
        <taxon>Pseudomonadati</taxon>
        <taxon>Bacteroidota</taxon>
        <taxon>Bacteroidia</taxon>
        <taxon>Bacteroidales</taxon>
        <taxon>Muribaculaceae</taxon>
        <taxon>Duncaniella</taxon>
    </lineage>
</organism>
<sequence>MAAGGCSTRKNTAASRNYQAFITRYNVYFNGDQHYKETLKEMESVYEDDYSGPYILHPAEAYNVPAAPQPTGSFTRSIEKAQKAIQLHSIKKRPRRTPGRRNDPEYRKWLKREEYNPFLHNAWMMMGRSQYMNGDFLGAAATFYYVSRHFSWLDATVTEARLWEARCYCALDWLYEAEVIISRISDSKLESKLLRELHSFVSADFYVRSHMYDRAIPHLSEAARMASKPQKTRLYFILGRVCAEAGRKKEAYQAYRKAGSGVGASYRARFNARIKQSEVYDGAAIASEVNALRRLTRYGSNRDYLDQIYYAIANLYLSRGDTVNAITNYELAAERSTRNGIDKAISQATLGGLYYDLGQYDKAQFCYSEAVPQLPDTYPEYAGMKRRSDLLDELAVYTQNVTLNDSLLRLAEMPESERLTVVNGIISRLVRKEQEEAENARREEYIAAREAAGEQMEISGSMAPQEFSLSTDRSWYFYNASARNAGRTDFQRRWGSRKLEDNWRRRNKVSFAFTEDDDSPYEQEDVSDDVSLSEGTSHSASGRGADDPHSPEYYLRQIPLSDVQKVTANDVIQDGLYNSGLILKDKMEDYPAAHKMWDRLLTRYPDNVYRLDVYNNLYLMYMRMGQEEIAEQFRLKIISDFPDSRYAEAMSDPAYISRVRGMVAEQESIYEQAYADYLSDRNLYVHRAYEKMAEDYPLSPLMPKFMFLHALAYVTEDRPAEFNEVLKTIIERYPDADIAPLAASWHKGMNEGRRLRSSGTNARGMLWEIRLSNDSVALALGESGKIEFRLDPGEPHYLVLLFSTDSLSPNQLLYDVARHNFSTYVVRDFDLEVMNFGRLGMLIVKGFVNQAELNHYRALLARDVAFSMPSEVRPVEIGKSNFEQLLKGAGSFDDYFRFIGEETVRDTHETVLPSDIYPSSSEMYPPDTVFSDMEPDDAEAEQ</sequence>
<dbReference type="AlphaFoldDB" id="A0A4Z0VC17"/>
<dbReference type="EMBL" id="SJSA01000001">
    <property type="protein sequence ID" value="TGG40993.1"/>
    <property type="molecule type" value="Genomic_DNA"/>
</dbReference>
<feature type="compositionally biased region" description="Acidic residues" evidence="2">
    <location>
        <begin position="514"/>
        <end position="528"/>
    </location>
</feature>
<accession>A0A4Z0VC17</accession>
<dbReference type="InterPro" id="IPR019734">
    <property type="entry name" value="TPR_rpt"/>
</dbReference>
<proteinExistence type="predicted"/>
<dbReference type="Pfam" id="PF13432">
    <property type="entry name" value="TPR_16"/>
    <property type="match status" value="1"/>
</dbReference>
<comment type="caution">
    <text evidence="3">The sequence shown here is derived from an EMBL/GenBank/DDBJ whole genome shotgun (WGS) entry which is preliminary data.</text>
</comment>
<protein>
    <submittedName>
        <fullName evidence="3">Tetratricopeptide repeat protein</fullName>
    </submittedName>
</protein>
<keyword evidence="4" id="KW-1185">Reference proteome</keyword>
<feature type="region of interest" description="Disordered" evidence="2">
    <location>
        <begin position="915"/>
        <end position="942"/>
    </location>
</feature>
<dbReference type="SUPFAM" id="SSF48452">
    <property type="entry name" value="TPR-like"/>
    <property type="match status" value="2"/>
</dbReference>
<name>A0A4Z0VC17_9BACT</name>
<evidence type="ECO:0000256" key="2">
    <source>
        <dbReference type="SAM" id="MobiDB-lite"/>
    </source>
</evidence>
<dbReference type="Gene3D" id="1.25.40.10">
    <property type="entry name" value="Tetratricopeptide repeat domain"/>
    <property type="match status" value="4"/>
</dbReference>
<evidence type="ECO:0000256" key="1">
    <source>
        <dbReference type="PROSITE-ProRule" id="PRU00339"/>
    </source>
</evidence>